<feature type="compositionally biased region" description="Pro residues" evidence="1">
    <location>
        <begin position="1"/>
        <end position="12"/>
    </location>
</feature>
<sequence length="223" mass="24110">MTNPYGPLPGQSPYPQQGAQVPPGYGPPSGPMPQQPMPQGYPQQQGYPPQGYPQQGPGYPQSGPMPQMPPQQMQQMPPHQQMPQQQMPPQFPPPPPGMGRLLIDCSYHWLMLAFLLFKPQVTINGQPGPVLTWGKNPIDLPPGQHQIRVHVNYLWKVGHATAVIPVGAGQQLDVYYKPPAMVFMDGAIGPTPQETPGLGLTIGISIAAFVLVLLVGLLPLAFA</sequence>
<organism evidence="3 4">
    <name type="scientific">Saccharopolyspora karakumensis</name>
    <dbReference type="NCBI Taxonomy" id="2530386"/>
    <lineage>
        <taxon>Bacteria</taxon>
        <taxon>Bacillati</taxon>
        <taxon>Actinomycetota</taxon>
        <taxon>Actinomycetes</taxon>
        <taxon>Pseudonocardiales</taxon>
        <taxon>Pseudonocardiaceae</taxon>
        <taxon>Saccharopolyspora</taxon>
    </lineage>
</organism>
<evidence type="ECO:0000313" key="3">
    <source>
        <dbReference type="EMBL" id="TDD82470.1"/>
    </source>
</evidence>
<gene>
    <name evidence="3" type="ORF">E1202_27175</name>
</gene>
<accession>A0A4R5BCJ4</accession>
<keyword evidence="2" id="KW-0472">Membrane</keyword>
<dbReference type="EMBL" id="SMLA01000064">
    <property type="protein sequence ID" value="TDD82470.1"/>
    <property type="molecule type" value="Genomic_DNA"/>
</dbReference>
<feature type="compositionally biased region" description="Low complexity" evidence="1">
    <location>
        <begin position="37"/>
        <end position="88"/>
    </location>
</feature>
<dbReference type="Proteomes" id="UP000294723">
    <property type="component" value="Unassembled WGS sequence"/>
</dbReference>
<comment type="caution">
    <text evidence="3">The sequence shown here is derived from an EMBL/GenBank/DDBJ whole genome shotgun (WGS) entry which is preliminary data.</text>
</comment>
<keyword evidence="2" id="KW-1133">Transmembrane helix</keyword>
<name>A0A4R5BCJ4_9PSEU</name>
<evidence type="ECO:0000256" key="1">
    <source>
        <dbReference type="SAM" id="MobiDB-lite"/>
    </source>
</evidence>
<feature type="compositionally biased region" description="Pro residues" evidence="1">
    <location>
        <begin position="24"/>
        <end position="36"/>
    </location>
</feature>
<proteinExistence type="predicted"/>
<evidence type="ECO:0000256" key="2">
    <source>
        <dbReference type="SAM" id="Phobius"/>
    </source>
</evidence>
<keyword evidence="2" id="KW-0812">Transmembrane</keyword>
<reference evidence="3 4" key="1">
    <citation type="submission" date="2019-03" db="EMBL/GenBank/DDBJ databases">
        <title>Draft genome sequences of novel Actinobacteria.</title>
        <authorList>
            <person name="Sahin N."/>
            <person name="Ay H."/>
            <person name="Saygin H."/>
        </authorList>
    </citation>
    <scope>NUCLEOTIDE SEQUENCE [LARGE SCALE GENOMIC DNA]</scope>
    <source>
        <strain evidence="3 4">5K548</strain>
    </source>
</reference>
<evidence type="ECO:0000313" key="4">
    <source>
        <dbReference type="Proteomes" id="UP000294723"/>
    </source>
</evidence>
<feature type="transmembrane region" description="Helical" evidence="2">
    <location>
        <begin position="198"/>
        <end position="222"/>
    </location>
</feature>
<protein>
    <submittedName>
        <fullName evidence="3">Uncharacterized protein</fullName>
    </submittedName>
</protein>
<feature type="region of interest" description="Disordered" evidence="1">
    <location>
        <begin position="1"/>
        <end position="97"/>
    </location>
</feature>
<dbReference type="RefSeq" id="WP_132686147.1">
    <property type="nucleotide sequence ID" value="NZ_SMLA01000064.1"/>
</dbReference>
<dbReference type="AlphaFoldDB" id="A0A4R5BCJ4"/>
<keyword evidence="4" id="KW-1185">Reference proteome</keyword>